<protein>
    <submittedName>
        <fullName evidence="1">Uncharacterized protein</fullName>
    </submittedName>
</protein>
<sequence>MNWLLSIESKVSLAVNAVNIAGLEKILRDNLFLVKITKEQDDSLTELGLRDRMPADNWSPSGSGSNLPWDRYNELGIEIVECDGPIFRRSRKIKVVSAEHSRSR</sequence>
<comment type="caution">
    <text evidence="1">The sequence shown here is derived from an EMBL/GenBank/DDBJ whole genome shotgun (WGS) entry which is preliminary data.</text>
</comment>
<organism evidence="1 2">
    <name type="scientific">Ralstonia pickettii</name>
    <name type="common">Burkholderia pickettii</name>
    <dbReference type="NCBI Taxonomy" id="329"/>
    <lineage>
        <taxon>Bacteria</taxon>
        <taxon>Pseudomonadati</taxon>
        <taxon>Pseudomonadota</taxon>
        <taxon>Betaproteobacteria</taxon>
        <taxon>Burkholderiales</taxon>
        <taxon>Burkholderiaceae</taxon>
        <taxon>Ralstonia</taxon>
    </lineage>
</organism>
<dbReference type="Proteomes" id="UP000441032">
    <property type="component" value="Unassembled WGS sequence"/>
</dbReference>
<gene>
    <name evidence="1" type="ORF">GJQ57_23180</name>
</gene>
<dbReference type="AlphaFoldDB" id="A0A7X2HS34"/>
<evidence type="ECO:0000313" key="2">
    <source>
        <dbReference type="Proteomes" id="UP000441032"/>
    </source>
</evidence>
<proteinExistence type="predicted"/>
<accession>A0A7X2HS34</accession>
<evidence type="ECO:0000313" key="1">
    <source>
        <dbReference type="EMBL" id="MRT01551.1"/>
    </source>
</evidence>
<reference evidence="1 2" key="1">
    <citation type="submission" date="2019-11" db="EMBL/GenBank/DDBJ databases">
        <title>Phenotypic characterization of an OXA-22 and OXA-60 co-producing Ralstonia pickettii clinical strain.</title>
        <authorList>
            <person name="He F."/>
        </authorList>
    </citation>
    <scope>NUCLEOTIDE SEQUENCE [LARGE SCALE GENOMIC DNA]</scope>
    <source>
        <strain evidence="1 2">PSLESD1</strain>
    </source>
</reference>
<dbReference type="EMBL" id="WJYN01000014">
    <property type="protein sequence ID" value="MRT01551.1"/>
    <property type="molecule type" value="Genomic_DNA"/>
</dbReference>
<dbReference type="RefSeq" id="WP_154209009.1">
    <property type="nucleotide sequence ID" value="NZ_WJYN01000014.1"/>
</dbReference>
<name>A0A7X2HS34_RALPI</name>